<reference evidence="1" key="1">
    <citation type="submission" date="2021-08" db="EMBL/GenBank/DDBJ databases">
        <title>The first chromosome-level gecko genome reveals the dynamic sex chromosomes of Neotropical dwarf geckos (Sphaerodactylidae: Sphaerodactylus).</title>
        <authorList>
            <person name="Pinto B.J."/>
            <person name="Keating S.E."/>
            <person name="Gamble T."/>
        </authorList>
    </citation>
    <scope>NUCLEOTIDE SEQUENCE</scope>
    <source>
        <strain evidence="1">TG3544</strain>
    </source>
</reference>
<evidence type="ECO:0000313" key="1">
    <source>
        <dbReference type="EMBL" id="KAH8008354.1"/>
    </source>
</evidence>
<gene>
    <name evidence="1" type="ORF">K3G42_029242</name>
</gene>
<organism evidence="1 2">
    <name type="scientific">Sphaerodactylus townsendi</name>
    <dbReference type="NCBI Taxonomy" id="933632"/>
    <lineage>
        <taxon>Eukaryota</taxon>
        <taxon>Metazoa</taxon>
        <taxon>Chordata</taxon>
        <taxon>Craniata</taxon>
        <taxon>Vertebrata</taxon>
        <taxon>Euteleostomi</taxon>
        <taxon>Lepidosauria</taxon>
        <taxon>Squamata</taxon>
        <taxon>Bifurcata</taxon>
        <taxon>Gekkota</taxon>
        <taxon>Sphaerodactylidae</taxon>
        <taxon>Sphaerodactylus</taxon>
    </lineage>
</organism>
<keyword evidence="2" id="KW-1185">Reference proteome</keyword>
<evidence type="ECO:0000313" key="2">
    <source>
        <dbReference type="Proteomes" id="UP000827872"/>
    </source>
</evidence>
<sequence length="167" mass="16960">MLDDSISFARRLRALGQPVTLRVVQDLPHGFLSLAFLTRETRQASALCTELIHNILHPPEDAPPPPPTTAPSLSRHRKLERTCHAAYAATQESSSQTGQKGQSGILGGTGGPAGPTLKGAPGTPEHPAGGSSTAGQPSGARPASDPDVTDGQDAGSSGCTVGRGVGA</sequence>
<protein>
    <submittedName>
        <fullName evidence="1">Uncharacterized protein</fullName>
    </submittedName>
</protein>
<dbReference type="EMBL" id="CM037619">
    <property type="protein sequence ID" value="KAH8008354.1"/>
    <property type="molecule type" value="Genomic_DNA"/>
</dbReference>
<proteinExistence type="predicted"/>
<dbReference type="Proteomes" id="UP000827872">
    <property type="component" value="Linkage Group LG06"/>
</dbReference>
<comment type="caution">
    <text evidence="1">The sequence shown here is derived from an EMBL/GenBank/DDBJ whole genome shotgun (WGS) entry which is preliminary data.</text>
</comment>
<name>A0ACB8FTH4_9SAUR</name>
<accession>A0ACB8FTH4</accession>